<keyword evidence="3" id="KW-1185">Reference proteome</keyword>
<dbReference type="Proteomes" id="UP000070700">
    <property type="component" value="Unassembled WGS sequence"/>
</dbReference>
<dbReference type="GeneID" id="28821288"/>
<dbReference type="PANTHER" id="PTHR38117">
    <property type="entry name" value="NACHT AND WD40 DOMAIN PROTEIN"/>
    <property type="match status" value="1"/>
</dbReference>
<dbReference type="AlphaFoldDB" id="A0A194XPS1"/>
<sequence length="209" mass="23369">MSFLNSSTEVKTTTILKPHITRSHVLRLLHNPSKMLALNPIIKSHSPLPDSSSKAFFTRVAPENKPPTTGPEQIVPVYAIVESTDAESSEGGGSWRGGWAKRFIPESITYETSMQNTEEGMISITQAPMGVQSVTRWTVTEKPGEGLVLEKRGKVTSNRMLMTFIKTTIQGSYEKLANDFVIELERMIDEEEQEKKKESEEEVVVEKVT</sequence>
<gene>
    <name evidence="2" type="ORF">LY89DRAFT_638216</name>
</gene>
<dbReference type="Pfam" id="PF23155">
    <property type="entry name" value="DUF7053"/>
    <property type="match status" value="1"/>
</dbReference>
<protein>
    <recommendedName>
        <fullName evidence="1">DUF7053 domain-containing protein</fullName>
    </recommendedName>
</protein>
<evidence type="ECO:0000259" key="1">
    <source>
        <dbReference type="Pfam" id="PF23155"/>
    </source>
</evidence>
<dbReference type="EMBL" id="KQ947407">
    <property type="protein sequence ID" value="KUJ22054.1"/>
    <property type="molecule type" value="Genomic_DNA"/>
</dbReference>
<reference evidence="2 3" key="1">
    <citation type="submission" date="2015-10" db="EMBL/GenBank/DDBJ databases">
        <title>Full genome of DAOMC 229536 Phialocephala scopiformis, a fungal endophyte of spruce producing the potent anti-insectan compound rugulosin.</title>
        <authorList>
            <consortium name="DOE Joint Genome Institute"/>
            <person name="Walker A.K."/>
            <person name="Frasz S.L."/>
            <person name="Seifert K.A."/>
            <person name="Miller J.D."/>
            <person name="Mondo S.J."/>
            <person name="Labutti K."/>
            <person name="Lipzen A."/>
            <person name="Dockter R."/>
            <person name="Kennedy M."/>
            <person name="Grigoriev I.V."/>
            <person name="Spatafora J.W."/>
        </authorList>
    </citation>
    <scope>NUCLEOTIDE SEQUENCE [LARGE SCALE GENOMIC DNA]</scope>
    <source>
        <strain evidence="2 3">CBS 120377</strain>
    </source>
</reference>
<dbReference type="InterPro" id="IPR055481">
    <property type="entry name" value="DUF7053"/>
</dbReference>
<dbReference type="PANTHER" id="PTHR38117:SF2">
    <property type="entry name" value="NACHT AND WD40 DOMAIN PROTEIN"/>
    <property type="match status" value="1"/>
</dbReference>
<evidence type="ECO:0000313" key="3">
    <source>
        <dbReference type="Proteomes" id="UP000070700"/>
    </source>
</evidence>
<dbReference type="RefSeq" id="XP_018076409.1">
    <property type="nucleotide sequence ID" value="XM_018211562.1"/>
</dbReference>
<accession>A0A194XPS1</accession>
<proteinExistence type="predicted"/>
<name>A0A194XPS1_MOLSC</name>
<dbReference type="OrthoDB" id="3246050at2759"/>
<dbReference type="KEGG" id="psco:LY89DRAFT_638216"/>
<organism evidence="2 3">
    <name type="scientific">Mollisia scopiformis</name>
    <name type="common">Conifer needle endophyte fungus</name>
    <name type="synonym">Phialocephala scopiformis</name>
    <dbReference type="NCBI Taxonomy" id="149040"/>
    <lineage>
        <taxon>Eukaryota</taxon>
        <taxon>Fungi</taxon>
        <taxon>Dikarya</taxon>
        <taxon>Ascomycota</taxon>
        <taxon>Pezizomycotina</taxon>
        <taxon>Leotiomycetes</taxon>
        <taxon>Helotiales</taxon>
        <taxon>Mollisiaceae</taxon>
        <taxon>Mollisia</taxon>
    </lineage>
</organism>
<feature type="domain" description="DUF7053" evidence="1">
    <location>
        <begin position="7"/>
        <end position="184"/>
    </location>
</feature>
<evidence type="ECO:0000313" key="2">
    <source>
        <dbReference type="EMBL" id="KUJ22054.1"/>
    </source>
</evidence>
<dbReference type="InParanoid" id="A0A194XPS1"/>